<evidence type="ECO:0000259" key="3">
    <source>
        <dbReference type="Pfam" id="PF00248"/>
    </source>
</evidence>
<evidence type="ECO:0000256" key="1">
    <source>
        <dbReference type="ARBA" id="ARBA00023002"/>
    </source>
</evidence>
<dbReference type="InterPro" id="IPR036812">
    <property type="entry name" value="NAD(P)_OxRdtase_dom_sf"/>
</dbReference>
<keyword evidence="5" id="KW-1185">Reference proteome</keyword>
<evidence type="ECO:0000313" key="5">
    <source>
        <dbReference type="Proteomes" id="UP000268313"/>
    </source>
</evidence>
<accession>A0A3A8K2J6</accession>
<dbReference type="GO" id="GO:0005737">
    <property type="term" value="C:cytoplasm"/>
    <property type="evidence" value="ECO:0007669"/>
    <property type="project" value="TreeGrafter"/>
</dbReference>
<dbReference type="PANTHER" id="PTHR43625">
    <property type="entry name" value="AFLATOXIN B1 ALDEHYDE REDUCTASE"/>
    <property type="match status" value="1"/>
</dbReference>
<dbReference type="GO" id="GO:0016491">
    <property type="term" value="F:oxidoreductase activity"/>
    <property type="evidence" value="ECO:0007669"/>
    <property type="project" value="UniProtKB-KW"/>
</dbReference>
<dbReference type="Pfam" id="PF00248">
    <property type="entry name" value="Aldo_ket_red"/>
    <property type="match status" value="1"/>
</dbReference>
<sequence>MTKGATPAQVALAWLLVQKPWIVPIPGTAKLEHLDANLGALEVELTAADMREIDESVSKHEVQGARSSEELLQATDVGARLGTSSVGGHGMSSLPRK</sequence>
<reference evidence="5" key="1">
    <citation type="submission" date="2018-09" db="EMBL/GenBank/DDBJ databases">
        <authorList>
            <person name="Livingstone P.G."/>
            <person name="Whitworth D.E."/>
        </authorList>
    </citation>
    <scope>NUCLEOTIDE SEQUENCE [LARGE SCALE GENOMIC DNA]</scope>
    <source>
        <strain evidence="5">CA043D</strain>
    </source>
</reference>
<dbReference type="OrthoDB" id="9772407at2"/>
<keyword evidence="1" id="KW-0560">Oxidoreductase</keyword>
<dbReference type="SUPFAM" id="SSF51430">
    <property type="entry name" value="NAD(P)-linked oxidoreductase"/>
    <property type="match status" value="1"/>
</dbReference>
<name>A0A3A8K2J6_9BACT</name>
<dbReference type="PANTHER" id="PTHR43625:SF40">
    <property type="entry name" value="ALDO-KETO REDUCTASE YAKC [NADP(+)]"/>
    <property type="match status" value="1"/>
</dbReference>
<comment type="caution">
    <text evidence="4">The sequence shown here is derived from an EMBL/GenBank/DDBJ whole genome shotgun (WGS) entry which is preliminary data.</text>
</comment>
<evidence type="ECO:0000313" key="4">
    <source>
        <dbReference type="EMBL" id="RKG98310.1"/>
    </source>
</evidence>
<gene>
    <name evidence="4" type="ORF">D7X32_29935</name>
</gene>
<dbReference type="InterPro" id="IPR050791">
    <property type="entry name" value="Aldo-Keto_reductase"/>
</dbReference>
<protein>
    <submittedName>
        <fullName evidence="4">Aldo/keto reductase</fullName>
    </submittedName>
</protein>
<dbReference type="EMBL" id="RAWE01000146">
    <property type="protein sequence ID" value="RKG98310.1"/>
    <property type="molecule type" value="Genomic_DNA"/>
</dbReference>
<organism evidence="4 5">
    <name type="scientific">Corallococcus carmarthensis</name>
    <dbReference type="NCBI Taxonomy" id="2316728"/>
    <lineage>
        <taxon>Bacteria</taxon>
        <taxon>Pseudomonadati</taxon>
        <taxon>Myxococcota</taxon>
        <taxon>Myxococcia</taxon>
        <taxon>Myxococcales</taxon>
        <taxon>Cystobacterineae</taxon>
        <taxon>Myxococcaceae</taxon>
        <taxon>Corallococcus</taxon>
    </lineage>
</organism>
<evidence type="ECO:0000256" key="2">
    <source>
        <dbReference type="SAM" id="MobiDB-lite"/>
    </source>
</evidence>
<dbReference type="AlphaFoldDB" id="A0A3A8K2J6"/>
<feature type="domain" description="NADP-dependent oxidoreductase" evidence="3">
    <location>
        <begin position="3"/>
        <end position="56"/>
    </location>
</feature>
<proteinExistence type="predicted"/>
<feature type="region of interest" description="Disordered" evidence="2">
    <location>
        <begin position="76"/>
        <end position="97"/>
    </location>
</feature>
<dbReference type="Proteomes" id="UP000268313">
    <property type="component" value="Unassembled WGS sequence"/>
</dbReference>
<dbReference type="RefSeq" id="WP_120605977.1">
    <property type="nucleotide sequence ID" value="NZ_RAWE01000146.1"/>
</dbReference>
<dbReference type="Gene3D" id="3.20.20.100">
    <property type="entry name" value="NADP-dependent oxidoreductase domain"/>
    <property type="match status" value="1"/>
</dbReference>
<dbReference type="InterPro" id="IPR023210">
    <property type="entry name" value="NADP_OxRdtase_dom"/>
</dbReference>